<sequence length="84" mass="9331">MAAQTTYVAVRDGRPTRAASTLAAAQDAALAAETEFLDAADWEFRWEETDPGSEWRLTHRYLPSGKTRFSRTARAVYAVDHITG</sequence>
<dbReference type="RefSeq" id="WP_138057993.1">
    <property type="nucleotide sequence ID" value="NZ_VAWE01000002.1"/>
</dbReference>
<dbReference type="EMBL" id="VAWE01000002">
    <property type="protein sequence ID" value="TLQ39181.1"/>
    <property type="molecule type" value="Genomic_DNA"/>
</dbReference>
<dbReference type="AlphaFoldDB" id="A0A5R9DTT9"/>
<evidence type="ECO:0000313" key="1">
    <source>
        <dbReference type="EMBL" id="TLQ39181.1"/>
    </source>
</evidence>
<gene>
    <name evidence="1" type="ORF">FEF34_37910</name>
</gene>
<proteinExistence type="predicted"/>
<reference evidence="1 2" key="1">
    <citation type="submission" date="2019-05" db="EMBL/GenBank/DDBJ databases">
        <title>Streptomyces marianii sp. nov., a novel marine actinomycete from southern coast of India.</title>
        <authorList>
            <person name="Iniyan A.M."/>
            <person name="Wink J."/>
            <person name="Ramprasad E."/>
            <person name="Ramana C.V."/>
            <person name="Bunk B."/>
            <person name="Sproer C."/>
            <person name="Joseph F.-J.R.S."/>
            <person name="Vincent S.G.P."/>
        </authorList>
    </citation>
    <scope>NUCLEOTIDE SEQUENCE [LARGE SCALE GENOMIC DNA]</scope>
    <source>
        <strain evidence="1 2">ICN19</strain>
    </source>
</reference>
<protein>
    <submittedName>
        <fullName evidence="1">Uncharacterized protein</fullName>
    </submittedName>
</protein>
<evidence type="ECO:0000313" key="2">
    <source>
        <dbReference type="Proteomes" id="UP000305921"/>
    </source>
</evidence>
<dbReference type="Proteomes" id="UP000305921">
    <property type="component" value="Unassembled WGS sequence"/>
</dbReference>
<name>A0A5R9DTT9_9ACTN</name>
<keyword evidence="2" id="KW-1185">Reference proteome</keyword>
<comment type="caution">
    <text evidence="1">The sequence shown here is derived from an EMBL/GenBank/DDBJ whole genome shotgun (WGS) entry which is preliminary data.</text>
</comment>
<organism evidence="1 2">
    <name type="scientific">Streptomyces marianii</name>
    <dbReference type="NCBI Taxonomy" id="1817406"/>
    <lineage>
        <taxon>Bacteria</taxon>
        <taxon>Bacillati</taxon>
        <taxon>Actinomycetota</taxon>
        <taxon>Actinomycetes</taxon>
        <taxon>Kitasatosporales</taxon>
        <taxon>Streptomycetaceae</taxon>
        <taxon>Streptomyces</taxon>
    </lineage>
</organism>
<accession>A0A5R9DTT9</accession>